<dbReference type="KEGG" id="tpf:TPHA_0N01140"/>
<evidence type="ECO:0000256" key="14">
    <source>
        <dbReference type="ARBA" id="ARBA00049739"/>
    </source>
</evidence>
<evidence type="ECO:0000256" key="2">
    <source>
        <dbReference type="ARBA" id="ARBA00004123"/>
    </source>
</evidence>
<comment type="similarity">
    <text evidence="15">Belongs to the class I-like SAM-binding methyltransferase superfamily. mRNA cap 0 methyltransferase family.</text>
</comment>
<dbReference type="Pfam" id="PF03291">
    <property type="entry name" value="mRNA_G-N7_MeTrfase"/>
    <property type="match status" value="1"/>
</dbReference>
<dbReference type="HOGENOM" id="CLU_020346_2_0_1"/>
<evidence type="ECO:0000256" key="12">
    <source>
        <dbReference type="ARBA" id="ARBA00033387"/>
    </source>
</evidence>
<dbReference type="GO" id="GO:0070693">
    <property type="term" value="C:P-TEFb-cap methyltransferase complex"/>
    <property type="evidence" value="ECO:0007669"/>
    <property type="project" value="EnsemblFungi"/>
</dbReference>
<feature type="domain" description="MRNA cap 0 methyltransferase" evidence="19">
    <location>
        <begin position="136"/>
        <end position="419"/>
    </location>
</feature>
<organism evidence="20 21">
    <name type="scientific">Tetrapisispora phaffii (strain ATCC 24235 / CBS 4417 / NBRC 1672 / NRRL Y-8282 / UCD 70-5)</name>
    <name type="common">Yeast</name>
    <name type="synonym">Fabospora phaffii</name>
    <dbReference type="NCBI Taxonomy" id="1071381"/>
    <lineage>
        <taxon>Eukaryota</taxon>
        <taxon>Fungi</taxon>
        <taxon>Dikarya</taxon>
        <taxon>Ascomycota</taxon>
        <taxon>Saccharomycotina</taxon>
        <taxon>Saccharomycetes</taxon>
        <taxon>Saccharomycetales</taxon>
        <taxon>Saccharomycetaceae</taxon>
        <taxon>Tetrapisispora</taxon>
    </lineage>
</organism>
<evidence type="ECO:0000256" key="4">
    <source>
        <dbReference type="ARBA" id="ARBA00022603"/>
    </source>
</evidence>
<dbReference type="STRING" id="1071381.G8C167"/>
<comment type="catalytic activity">
    <reaction evidence="13">
        <text>a 5'-end (5'-triphosphoguanosine)-ribonucleoside in mRNA + S-adenosyl-L-methionine = a 5'-end (N(7)-methyl 5'-triphosphoguanosine)-ribonucleoside in mRNA + S-adenosyl-L-homocysteine</text>
        <dbReference type="Rhea" id="RHEA:67008"/>
        <dbReference type="Rhea" id="RHEA-COMP:17166"/>
        <dbReference type="Rhea" id="RHEA-COMP:17167"/>
        <dbReference type="ChEBI" id="CHEBI:57856"/>
        <dbReference type="ChEBI" id="CHEBI:59789"/>
        <dbReference type="ChEBI" id="CHEBI:156461"/>
        <dbReference type="ChEBI" id="CHEBI:167617"/>
        <dbReference type="EC" id="2.1.1.56"/>
    </reaction>
</comment>
<accession>G8C167</accession>
<name>G8C167_TETPH</name>
<feature type="region of interest" description="Disordered" evidence="18">
    <location>
        <begin position="1"/>
        <end position="94"/>
    </location>
</feature>
<sequence>MSARPDKPVWMSQEDYDKQYGSVTDDIVTESVANQGTVDKSHHEATKEYGRNRENFQDSYQEQATKNNRGNHQRRHQRYDEEERRKRARTQQLREEQLKRHEIELASQKEKNVDQLVINHYNERTYIANRSKRNLSPIIKLRNFNNAIKFMLIDKFTKQHNVVLELGCGKGGDLRKYGQASISQFIGIDISNASIEEAQRRYKTMKNLDYQVILITGDCFGVSLGELLEPFPQCRFPCDVVSAQFCLHYAFETEEKARCTMLNITKSLAIGGCFFGTIPDSEFIRYKLNKISKDVEKPSWGNSIYKVTFANNEYQKNDNEFPSPYGQLYTFWLEDAIDNVPEYVVPFETLRSLADEYGMELELQSPFNKFFVDEIPNWMHRFSPKMREGLQRSDGRFGIEGAEKEAAAYFYTVFAFRKVRDVNME</sequence>
<evidence type="ECO:0000256" key="13">
    <source>
        <dbReference type="ARBA" id="ARBA00044712"/>
    </source>
</evidence>
<dbReference type="PROSITE" id="PS51562">
    <property type="entry name" value="RNA_CAP0_MT"/>
    <property type="match status" value="1"/>
</dbReference>
<feature type="binding site" evidence="16">
    <location>
        <position position="244"/>
    </location>
    <ligand>
        <name>S-adenosyl-L-methionine</name>
        <dbReference type="ChEBI" id="CHEBI:59789"/>
    </ligand>
</feature>
<feature type="site" description="mRNA cap binding" evidence="17">
    <location>
        <position position="176"/>
    </location>
</feature>
<dbReference type="CDD" id="cd02440">
    <property type="entry name" value="AdoMet_MTases"/>
    <property type="match status" value="1"/>
</dbReference>
<dbReference type="OMA" id="LITGDCF"/>
<dbReference type="Proteomes" id="UP000005666">
    <property type="component" value="Chromosome 14"/>
</dbReference>
<dbReference type="InterPro" id="IPR004971">
    <property type="entry name" value="mRNA_G-N7_MeTrfase_dom"/>
</dbReference>
<dbReference type="eggNOG" id="KOG1975">
    <property type="taxonomic scope" value="Eukaryota"/>
</dbReference>
<feature type="binding site" evidence="16">
    <location>
        <position position="218"/>
    </location>
    <ligand>
        <name>S-adenosyl-L-methionine</name>
        <dbReference type="ChEBI" id="CHEBI:59789"/>
    </ligand>
</feature>
<reference evidence="20 21" key="1">
    <citation type="journal article" date="2011" name="Proc. Natl. Acad. Sci. U.S.A.">
        <title>Evolutionary erosion of yeast sex chromosomes by mating-type switching accidents.</title>
        <authorList>
            <person name="Gordon J.L."/>
            <person name="Armisen D."/>
            <person name="Proux-Wera E."/>
            <person name="Oheigeartaigh S.S."/>
            <person name="Byrne K.P."/>
            <person name="Wolfe K.H."/>
        </authorList>
    </citation>
    <scope>NUCLEOTIDE SEQUENCE [LARGE SCALE GENOMIC DNA]</scope>
    <source>
        <strain evidence="21">ATCC 24235 / CBS 4417 / NBRC 1672 / NRRL Y-8282 / UCD 70-5</strain>
    </source>
</reference>
<keyword evidence="9 15" id="KW-0506">mRNA capping</keyword>
<evidence type="ECO:0000256" key="18">
    <source>
        <dbReference type="SAM" id="MobiDB-lite"/>
    </source>
</evidence>
<feature type="compositionally biased region" description="Polar residues" evidence="18">
    <location>
        <begin position="57"/>
        <end position="66"/>
    </location>
</feature>
<feature type="compositionally biased region" description="Basic and acidic residues" evidence="18">
    <location>
        <begin position="39"/>
        <end position="56"/>
    </location>
</feature>
<keyword evidence="5 15" id="KW-0507">mRNA processing</keyword>
<evidence type="ECO:0000256" key="8">
    <source>
        <dbReference type="ARBA" id="ARBA00022884"/>
    </source>
</evidence>
<dbReference type="InterPro" id="IPR039753">
    <property type="entry name" value="RG7MT1"/>
</dbReference>
<dbReference type="GO" id="GO:0005829">
    <property type="term" value="C:cytosol"/>
    <property type="evidence" value="ECO:0007669"/>
    <property type="project" value="EnsemblFungi"/>
</dbReference>
<feature type="site" description="mRNA cap binding" evidence="17">
    <location>
        <position position="342"/>
    </location>
</feature>
<feature type="site" description="mRNA cap binding" evidence="17">
    <location>
        <position position="248"/>
    </location>
</feature>
<comment type="function">
    <text evidence="1">Responsible for methylating the 5'-cap structure of mRNAs.</text>
</comment>
<dbReference type="GO" id="GO:0004482">
    <property type="term" value="F:mRNA 5'-cap (guanine-N7-)-methyltransferase activity"/>
    <property type="evidence" value="ECO:0007669"/>
    <property type="project" value="UniProtKB-EC"/>
</dbReference>
<feature type="binding site" evidence="16">
    <location>
        <position position="167"/>
    </location>
    <ligand>
        <name>S-adenosyl-L-methionine</name>
        <dbReference type="ChEBI" id="CHEBI:59789"/>
    </ligand>
</feature>
<feature type="binding site" evidence="16">
    <location>
        <position position="149"/>
    </location>
    <ligand>
        <name>S-adenosyl-L-methionine</name>
        <dbReference type="ChEBI" id="CHEBI:59789"/>
    </ligand>
</feature>
<evidence type="ECO:0000256" key="1">
    <source>
        <dbReference type="ARBA" id="ARBA00003378"/>
    </source>
</evidence>
<keyword evidence="8 15" id="KW-0694">RNA-binding</keyword>
<feature type="binding site" evidence="17">
    <location>
        <begin position="145"/>
        <end position="146"/>
    </location>
    <ligand>
        <name>mRNA</name>
        <dbReference type="ChEBI" id="CHEBI:33699"/>
    </ligand>
</feature>
<proteinExistence type="inferred from homology"/>
<evidence type="ECO:0000256" key="7">
    <source>
        <dbReference type="ARBA" id="ARBA00022691"/>
    </source>
</evidence>
<dbReference type="PIRSF" id="PIRSF028762">
    <property type="entry name" value="ABD1"/>
    <property type="match status" value="1"/>
</dbReference>
<dbReference type="EC" id="2.1.1.56" evidence="3 15"/>
<keyword evidence="4 15" id="KW-0489">Methyltransferase</keyword>
<feature type="site" description="mRNA cap binding" evidence="17">
    <location>
        <position position="411"/>
    </location>
</feature>
<dbReference type="InterPro" id="IPR029063">
    <property type="entry name" value="SAM-dependent_MTases_sf"/>
</dbReference>
<dbReference type="PANTHER" id="PTHR12189">
    <property type="entry name" value="MRNA GUANINE-7- METHYLTRANSFERASE"/>
    <property type="match status" value="1"/>
</dbReference>
<keyword evidence="7 15" id="KW-0949">S-adenosyl-L-methionine</keyword>
<feature type="site" description="mRNA cap binding" evidence="17">
    <location>
        <position position="201"/>
    </location>
</feature>
<evidence type="ECO:0000256" key="16">
    <source>
        <dbReference type="PIRSR" id="PIRSR028762-1"/>
    </source>
</evidence>
<evidence type="ECO:0000256" key="5">
    <source>
        <dbReference type="ARBA" id="ARBA00022664"/>
    </source>
</evidence>
<evidence type="ECO:0000256" key="9">
    <source>
        <dbReference type="ARBA" id="ARBA00023042"/>
    </source>
</evidence>
<evidence type="ECO:0000256" key="17">
    <source>
        <dbReference type="PIRSR" id="PIRSR028762-2"/>
    </source>
</evidence>
<dbReference type="Gene3D" id="3.40.50.150">
    <property type="entry name" value="Vaccinia Virus protein VP39"/>
    <property type="match status" value="1"/>
</dbReference>
<evidence type="ECO:0000313" key="21">
    <source>
        <dbReference type="Proteomes" id="UP000005666"/>
    </source>
</evidence>
<evidence type="ECO:0000256" key="6">
    <source>
        <dbReference type="ARBA" id="ARBA00022679"/>
    </source>
</evidence>
<protein>
    <recommendedName>
        <fullName evidence="14 15">mRNA cap guanine-N(7) methyltransferase</fullName>
        <ecNumber evidence="3 15">2.1.1.56</ecNumber>
    </recommendedName>
    <alternativeName>
        <fullName evidence="11 15">mRNA (guanine-N(7))-methyltransferase</fullName>
    </alternativeName>
    <alternativeName>
        <fullName evidence="12 15">mRNA cap methyltransferase</fullName>
    </alternativeName>
</protein>
<comment type="subcellular location">
    <subcellularLocation>
        <location evidence="2 15">Nucleus</location>
    </subcellularLocation>
</comment>
<dbReference type="GeneID" id="11532141"/>
<dbReference type="PANTHER" id="PTHR12189:SF2">
    <property type="entry name" value="MRNA CAP GUANINE-N7 METHYLTRANSFERASE"/>
    <property type="match status" value="1"/>
</dbReference>
<evidence type="ECO:0000256" key="11">
    <source>
        <dbReference type="ARBA" id="ARBA00032772"/>
    </source>
</evidence>
<evidence type="ECO:0000256" key="15">
    <source>
        <dbReference type="PIRNR" id="PIRNR028762"/>
    </source>
</evidence>
<evidence type="ECO:0000256" key="10">
    <source>
        <dbReference type="ARBA" id="ARBA00023242"/>
    </source>
</evidence>
<keyword evidence="10 15" id="KW-0539">Nucleus</keyword>
<dbReference type="InterPro" id="IPR016899">
    <property type="entry name" value="mRNA_G-N7_MeTrfase_euk"/>
</dbReference>
<feature type="binding site" evidence="16">
    <location>
        <position position="249"/>
    </location>
    <ligand>
        <name>S-adenosyl-L-methionine</name>
        <dbReference type="ChEBI" id="CHEBI:59789"/>
    </ligand>
</feature>
<dbReference type="FunFam" id="3.40.50.150:FF:000280">
    <property type="entry name" value="mRNA cap guanine-N7 methyltransferase"/>
    <property type="match status" value="1"/>
</dbReference>
<dbReference type="AlphaFoldDB" id="G8C167"/>
<dbReference type="GO" id="GO:0003723">
    <property type="term" value="F:RNA binding"/>
    <property type="evidence" value="ECO:0007669"/>
    <property type="project" value="UniProtKB-KW"/>
</dbReference>
<keyword evidence="21" id="KW-1185">Reference proteome</keyword>
<feature type="binding site" evidence="16">
    <location>
        <position position="189"/>
    </location>
    <ligand>
        <name>S-adenosyl-L-methionine</name>
        <dbReference type="ChEBI" id="CHEBI:59789"/>
    </ligand>
</feature>
<dbReference type="SUPFAM" id="SSF53335">
    <property type="entry name" value="S-adenosyl-L-methionine-dependent methyltransferases"/>
    <property type="match status" value="1"/>
</dbReference>
<dbReference type="EMBL" id="HE612869">
    <property type="protein sequence ID" value="CCE65895.1"/>
    <property type="molecule type" value="Genomic_DNA"/>
</dbReference>
<dbReference type="RefSeq" id="XP_003688329.1">
    <property type="nucleotide sequence ID" value="XM_003688281.1"/>
</dbReference>
<evidence type="ECO:0000256" key="3">
    <source>
        <dbReference type="ARBA" id="ARBA00011926"/>
    </source>
</evidence>
<dbReference type="OrthoDB" id="10248867at2759"/>
<feature type="site" description="mRNA cap binding" evidence="17">
    <location>
        <position position="170"/>
    </location>
</feature>
<evidence type="ECO:0000259" key="19">
    <source>
        <dbReference type="PROSITE" id="PS51562"/>
    </source>
</evidence>
<keyword evidence="6 15" id="KW-0808">Transferase</keyword>
<evidence type="ECO:0000313" key="20">
    <source>
        <dbReference type="EMBL" id="CCE65895.1"/>
    </source>
</evidence>
<gene>
    <name evidence="20" type="primary">TPHA0N01140</name>
    <name evidence="20" type="ordered locus">TPHA_0N01140</name>
</gene>